<dbReference type="RefSeq" id="WP_013414550.1">
    <property type="nucleotide sequence ID" value="NC_014659.1"/>
</dbReference>
<dbReference type="Proteomes" id="UP001154400">
    <property type="component" value="Chromosome"/>
</dbReference>
<evidence type="ECO:0000256" key="2">
    <source>
        <dbReference type="ARBA" id="ARBA00022771"/>
    </source>
</evidence>
<dbReference type="SUPFAM" id="SSF57716">
    <property type="entry name" value="Glucocorticoid receptor-like (DNA-binding domain)"/>
    <property type="match status" value="1"/>
</dbReference>
<dbReference type="PANTHER" id="PTHR33823:SF4">
    <property type="entry name" value="GENERAL STRESS PROTEIN 16O"/>
    <property type="match status" value="1"/>
</dbReference>
<dbReference type="KEGG" id="req:REQ_02560"/>
<evidence type="ECO:0000259" key="6">
    <source>
        <dbReference type="Pfam" id="PF01258"/>
    </source>
</evidence>
<proteinExistence type="predicted"/>
<keyword evidence="3" id="KW-0862">Zinc</keyword>
<evidence type="ECO:0000313" key="8">
    <source>
        <dbReference type="Proteomes" id="UP000006892"/>
    </source>
</evidence>
<evidence type="ECO:0000313" key="7">
    <source>
        <dbReference type="EMBL" id="CBH46404.1"/>
    </source>
</evidence>
<organism evidence="7">
    <name type="scientific">Rhodococcus hoagii (strain 103S)</name>
    <name type="common">Rhodococcus equi</name>
    <dbReference type="NCBI Taxonomy" id="685727"/>
    <lineage>
        <taxon>Bacteria</taxon>
        <taxon>Bacillati</taxon>
        <taxon>Actinomycetota</taxon>
        <taxon>Actinomycetes</taxon>
        <taxon>Mycobacteriales</taxon>
        <taxon>Nocardiaceae</taxon>
        <taxon>Prescottella</taxon>
    </lineage>
</organism>
<evidence type="ECO:0000256" key="5">
    <source>
        <dbReference type="SAM" id="Coils"/>
    </source>
</evidence>
<dbReference type="GeneID" id="57575774"/>
<dbReference type="Pfam" id="PF01258">
    <property type="entry name" value="zf-dskA_traR"/>
    <property type="match status" value="1"/>
</dbReference>
<feature type="coiled-coil region" evidence="5">
    <location>
        <begin position="55"/>
        <end position="82"/>
    </location>
</feature>
<dbReference type="GO" id="GO:0008270">
    <property type="term" value="F:zinc ion binding"/>
    <property type="evidence" value="ECO:0007669"/>
    <property type="project" value="UniProtKB-KW"/>
</dbReference>
<keyword evidence="5" id="KW-0175">Coiled coil</keyword>
<accession>A0A3S5Y1J8</accession>
<dbReference type="EMBL" id="FN563149">
    <property type="protein sequence ID" value="CBH46404.1"/>
    <property type="molecule type" value="Genomic_DNA"/>
</dbReference>
<keyword evidence="1" id="KW-0479">Metal-binding</keyword>
<dbReference type="AlphaFoldDB" id="A0A3S5Y1J8"/>
<evidence type="ECO:0000256" key="1">
    <source>
        <dbReference type="ARBA" id="ARBA00022723"/>
    </source>
</evidence>
<keyword evidence="2" id="KW-0863">Zinc-finger</keyword>
<dbReference type="PROSITE" id="PS51128">
    <property type="entry name" value="ZF_DKSA_2"/>
    <property type="match status" value="1"/>
</dbReference>
<name>A0A3S5Y1J8_RHOH1</name>
<sequence length="113" mass="11977">MSAPDHGARIAAERADTERRIESLSARFTAIVAGSEFTTDDDEHDPEGSTIAFERAQVAALLADARRELEELDAAVQRIEDGTYGVCARCGNLIGEARLDALPGARTCIGCAG</sequence>
<dbReference type="InterPro" id="IPR000962">
    <property type="entry name" value="Znf_DskA_TraR"/>
</dbReference>
<dbReference type="PANTHER" id="PTHR33823">
    <property type="entry name" value="RNA POLYMERASE-BINDING TRANSCRIPTION FACTOR DKSA-RELATED"/>
    <property type="match status" value="1"/>
</dbReference>
<protein>
    <submittedName>
        <fullName evidence="7">DksA/TraR family transcriptional regulator</fullName>
    </submittedName>
</protein>
<feature type="domain" description="Zinc finger DksA/TraR C4-type" evidence="6">
    <location>
        <begin position="82"/>
        <end position="113"/>
    </location>
</feature>
<evidence type="ECO:0000256" key="4">
    <source>
        <dbReference type="PROSITE-ProRule" id="PRU00510"/>
    </source>
</evidence>
<reference evidence="7" key="1">
    <citation type="journal article" date="2010" name="PLoS Genet.">
        <title>The genome of a pathogenic rhodococcus: cooptive virulence underpinned by key gene acquisitions.</title>
        <authorList>
            <person name="Letek M."/>
            <person name="Gonzalez P."/>
            <person name="Macarthur I."/>
            <person name="Rodriguez H."/>
            <person name="Freeman T.C."/>
            <person name="Valero-Rello A."/>
            <person name="Blanco M."/>
            <person name="Buckley T."/>
            <person name="Cherevach I."/>
            <person name="Fahey R."/>
            <person name="Hapeshi A."/>
            <person name="Holdstock J."/>
            <person name="Leadon D."/>
            <person name="Navas J."/>
            <person name="Ocampo A."/>
            <person name="Quail M.A."/>
            <person name="Sanders M."/>
            <person name="Scortti M.M."/>
            <person name="Prescott J.F."/>
            <person name="Fogarty U."/>
            <person name="Meijer W.G."/>
            <person name="Parkhill J."/>
            <person name="Bentley S.D."/>
            <person name="Vazquez-Boland J.A."/>
        </authorList>
    </citation>
    <scope>NUCLEOTIDE SEQUENCE [LARGE SCALE GENOMIC DNA]</scope>
    <source>
        <strain evidence="7 8">103S</strain>
    </source>
</reference>
<feature type="zinc finger region" description="dksA C4-type" evidence="4">
    <location>
        <begin position="87"/>
        <end position="111"/>
    </location>
</feature>
<gene>
    <name evidence="7" type="ordered locus">REQ_02560</name>
</gene>
<evidence type="ECO:0000256" key="3">
    <source>
        <dbReference type="ARBA" id="ARBA00022833"/>
    </source>
</evidence>
<dbReference type="Gene3D" id="1.20.120.910">
    <property type="entry name" value="DksA, coiled-coil domain"/>
    <property type="match status" value="1"/>
</dbReference>